<dbReference type="GO" id="GO:0048193">
    <property type="term" value="P:Golgi vesicle transport"/>
    <property type="evidence" value="ECO:0007669"/>
    <property type="project" value="TreeGrafter"/>
</dbReference>
<dbReference type="PROSITE" id="PS50913">
    <property type="entry name" value="GRIP"/>
    <property type="match status" value="1"/>
</dbReference>
<dbReference type="SMART" id="SM00755">
    <property type="entry name" value="Grip"/>
    <property type="match status" value="1"/>
</dbReference>
<proteinExistence type="predicted"/>
<gene>
    <name evidence="4" type="primary">LOC112047285</name>
</gene>
<evidence type="ECO:0000259" key="2">
    <source>
        <dbReference type="PROSITE" id="PS50913"/>
    </source>
</evidence>
<keyword evidence="1" id="KW-0175">Coiled coil</keyword>
<dbReference type="PANTHER" id="PTHR19327:SF0">
    <property type="entry name" value="GOLGIN SUBFAMILY A MEMBER 4"/>
    <property type="match status" value="1"/>
</dbReference>
<reference evidence="4" key="1">
    <citation type="submission" date="2025-08" db="UniProtKB">
        <authorList>
            <consortium name="RefSeq"/>
        </authorList>
    </citation>
    <scope>IDENTIFICATION</scope>
</reference>
<feature type="coiled-coil region" evidence="1">
    <location>
        <begin position="733"/>
        <end position="1147"/>
    </location>
</feature>
<dbReference type="Gene3D" id="1.10.220.60">
    <property type="entry name" value="GRIP domain"/>
    <property type="match status" value="1"/>
</dbReference>
<evidence type="ECO:0000313" key="3">
    <source>
        <dbReference type="Proteomes" id="UP001652582"/>
    </source>
</evidence>
<keyword evidence="3" id="KW-1185">Reference proteome</keyword>
<sequence length="1244" mass="143169">MFKKFKDKLAEEVKSSPQRIQQFAQAAQAAVTSASSSISDITNNDLFSIGDNDATNKNRTPNNQQNNLQEVLLVQPETTETNAEAMNYHVTQEQSPQERQRRLSNSSLASDISFRLPSYESPSMYHLQSDMEVSASEAEDRGISGGTVNLDRVTKDQLYSAYRRTQDRCTKYKTQYADLARHYKLLERENAKAKNVLVETQDKALRRISELREQCSLEQSAKAHLEKALRIDIEEKNMKIETLNTKLSLLQSNNISESNNLLGNNNISTLVEGNGNDAPLITLATENVCVEKLTTEDSVSSEITVLNKKVEKMEQLLNKYKESLKTTKEKNSQLAAELQKTSNELDIKEKENNQLKATAAALLEARKKIEDLNETIEELQNKNNSNEFLKSKEMSILEISLKNSQDEVMQLQKKIEVLSKREEEYAISLAENKLSIHKELEGKENEIKSLKESLKNSQNEIQSLNIVINDYKSKVSQIEEANSKLRNEITELNTDKAKIVEVKTELETFAQKCQNLESLINKSDEEYKCLELQLKQENAEKLAMIDRNGYLENRNAQLLEDNSKKNSQISQFENELQTLKNNIESLKIQEPEEPEVIKKYIEEVNQWKVKCNNLESEIQDEREELVKLQSEIEKLLANHELVQSCNEELKITVNDLRLEIDILKKKEQQANELNLRCNDLESKIVNLRNIINVTLEESKSFKNFINTSITTLKDKIVLLNGMVKMSEDLQTGNNELQKDVRKMFEQCNILKKELTEKEDETRALKLQFNNLKSENDLKINNLIEESEKLKEKVHICNEENILLNDRNNSFAKENDELRIKVQSILTEKESLTEEINKVSDKYKEKLNNYEVLSKEFDELKEVSAKKSNRISELEKCLEVLREENTSLKNLSDTISKSVIDIELELKEVQKSHSQIEMEKDHLITVIDNLEQKAVESKQSDVQATQTDIDIPNVKDELEESHRTIEALQDEMNSLKDLNATLSTQNEQNLLTINKTDDILKERDYAFEVLKEDNRRLQSDIEGLQTHITKVSKENSQLNDKLRELIVSTENIPEKGVMSHEHETLKNELQISKEKIESLIRENSFLAEENLELKDQIQSQTYSHSPTVNIASNVDNMADKYNTLLDTKNKLEQKLSETEQMNQSITGSMQVMQTNNDKLKLTNEKLGLRLDEALVSLRHLHSLQENTELEYLKNILYEYLTGNGVHSITLAKVLAAVVKFDDRQTDMVLQKEKERQGFLRQLGII</sequence>
<dbReference type="Gene3D" id="1.20.58.60">
    <property type="match status" value="1"/>
</dbReference>
<feature type="domain" description="GRIP" evidence="2">
    <location>
        <begin position="1181"/>
        <end position="1230"/>
    </location>
</feature>
<dbReference type="RefSeq" id="XP_023940126.2">
    <property type="nucleotide sequence ID" value="XM_024084358.2"/>
</dbReference>
<dbReference type="OrthoDB" id="28818at2759"/>
<dbReference type="InterPro" id="IPR000237">
    <property type="entry name" value="GRIP_dom"/>
</dbReference>
<dbReference type="PANTHER" id="PTHR19327">
    <property type="entry name" value="GOLGIN"/>
    <property type="match status" value="1"/>
</dbReference>
<protein>
    <submittedName>
        <fullName evidence="4">Golgin subfamily A member 4</fullName>
    </submittedName>
</protein>
<dbReference type="GeneID" id="112047285"/>
<dbReference type="GO" id="GO:0005794">
    <property type="term" value="C:Golgi apparatus"/>
    <property type="evidence" value="ECO:0007669"/>
    <property type="project" value="TreeGrafter"/>
</dbReference>
<dbReference type="KEGG" id="bany:112047285"/>
<dbReference type="GO" id="GO:0031267">
    <property type="term" value="F:small GTPase binding"/>
    <property type="evidence" value="ECO:0007669"/>
    <property type="project" value="TreeGrafter"/>
</dbReference>
<organism evidence="3 4">
    <name type="scientific">Bicyclus anynana</name>
    <name type="common">Squinting bush brown butterfly</name>
    <dbReference type="NCBI Taxonomy" id="110368"/>
    <lineage>
        <taxon>Eukaryota</taxon>
        <taxon>Metazoa</taxon>
        <taxon>Ecdysozoa</taxon>
        <taxon>Arthropoda</taxon>
        <taxon>Hexapoda</taxon>
        <taxon>Insecta</taxon>
        <taxon>Pterygota</taxon>
        <taxon>Neoptera</taxon>
        <taxon>Endopterygota</taxon>
        <taxon>Lepidoptera</taxon>
        <taxon>Glossata</taxon>
        <taxon>Ditrysia</taxon>
        <taxon>Papilionoidea</taxon>
        <taxon>Nymphalidae</taxon>
        <taxon>Satyrinae</taxon>
        <taxon>Satyrini</taxon>
        <taxon>Mycalesina</taxon>
        <taxon>Bicyclus</taxon>
    </lineage>
</organism>
<dbReference type="SUPFAM" id="SSF57997">
    <property type="entry name" value="Tropomyosin"/>
    <property type="match status" value="1"/>
</dbReference>
<dbReference type="Pfam" id="PF01465">
    <property type="entry name" value="GRIP"/>
    <property type="match status" value="1"/>
</dbReference>
<accession>A0A6J1NAS2</accession>
<feature type="coiled-coil region" evidence="1">
    <location>
        <begin position="303"/>
        <end position="697"/>
    </location>
</feature>
<name>A0A6J1NAS2_BICAN</name>
<evidence type="ECO:0000313" key="4">
    <source>
        <dbReference type="RefSeq" id="XP_023940126.2"/>
    </source>
</evidence>
<dbReference type="AlphaFoldDB" id="A0A6J1NAS2"/>
<dbReference type="Proteomes" id="UP001652582">
    <property type="component" value="Chromosome 4"/>
</dbReference>
<feature type="coiled-coil region" evidence="1">
    <location>
        <begin position="169"/>
        <end position="203"/>
    </location>
</feature>
<evidence type="ECO:0000256" key="1">
    <source>
        <dbReference type="SAM" id="Coils"/>
    </source>
</evidence>
<dbReference type="SUPFAM" id="SSF101283">
    <property type="entry name" value="GRIP domain"/>
    <property type="match status" value="1"/>
</dbReference>